<keyword evidence="8" id="KW-0238">DNA-binding</keyword>
<feature type="region of interest" description="Disordered" evidence="12">
    <location>
        <begin position="276"/>
        <end position="340"/>
    </location>
</feature>
<dbReference type="FunFam" id="3.30.160.60:FF:000110">
    <property type="entry name" value="Zinc finger protein-like"/>
    <property type="match status" value="1"/>
</dbReference>
<feature type="region of interest" description="Disordered" evidence="12">
    <location>
        <begin position="349"/>
        <end position="368"/>
    </location>
</feature>
<dbReference type="PROSITE" id="PS00028">
    <property type="entry name" value="ZINC_FINGER_C2H2_1"/>
    <property type="match status" value="6"/>
</dbReference>
<comment type="similarity">
    <text evidence="2">Belongs to the krueppel C2H2-type zinc-finger protein family.</text>
</comment>
<keyword evidence="7" id="KW-0805">Transcription regulation</keyword>
<keyword evidence="3" id="KW-0479">Metal-binding</keyword>
<dbReference type="InterPro" id="IPR036236">
    <property type="entry name" value="Znf_C2H2_sf"/>
</dbReference>
<sequence length="504" mass="57246">MSLLNLLGQSRLLQQQGAQMPFPGMNNFQLQSMNIALQQQQQQQVPQQPQQPKGIVSDKPYVCDICGRGYSYLASLEQHKACHRADHQHQCQGCGRLFKTKDELEKHKLTHNTDGNETRPHQCETCGRRFTLLENLHRHQMIHTDERPFGCHYCHKRFRLAQHLKEHIRIHTGEKPYKCNVCGRAFCQISNLKSHQKTHTKVKAFECDICHKTFRRSFTLKQHKLIHERENITKPVETVEIIKKENETLPAYAGLPFVGQETEQDEQDVEIEVCDDHPSELNSCGNSDHGNSCGEGDSTAQAHSDSGHGSPNHKSLENSSEEEAINSGSDDSGAIVEKEKRPKFYRPFEVDDSPVYTSSKRNRDNHTLPIDITQTKRVRDTNGKIIVYPGIRDNARINPTSALDELRQAAGGAAHWENLRSDREFLWRRLGRGQENVPVPQPVSSVNNVNGAGDSDMVPVVEWRPVVVGYRSLKDGSVTNRAHDNAEQLMKHSLFNPMGFPQQQ</sequence>
<keyword evidence="6" id="KW-0862">Zinc</keyword>
<keyword evidence="10" id="KW-0539">Nucleus</keyword>
<dbReference type="Gene3D" id="3.30.160.60">
    <property type="entry name" value="Classic Zinc Finger"/>
    <property type="match status" value="5"/>
</dbReference>
<evidence type="ECO:0000313" key="15">
    <source>
        <dbReference type="Proteomes" id="UP000001307"/>
    </source>
</evidence>
<keyword evidence="15" id="KW-1185">Reference proteome</keyword>
<feature type="domain" description="C2H2-type" evidence="13">
    <location>
        <begin position="121"/>
        <end position="148"/>
    </location>
</feature>
<feature type="domain" description="C2H2-type" evidence="13">
    <location>
        <begin position="61"/>
        <end position="88"/>
    </location>
</feature>
<evidence type="ECO:0000313" key="14">
    <source>
        <dbReference type="EMBL" id="CBY08507.1"/>
    </source>
</evidence>
<dbReference type="Proteomes" id="UP000001307">
    <property type="component" value="Unassembled WGS sequence"/>
</dbReference>
<comment type="subcellular location">
    <subcellularLocation>
        <location evidence="1">Nucleus</location>
    </subcellularLocation>
</comment>
<evidence type="ECO:0000259" key="13">
    <source>
        <dbReference type="PROSITE" id="PS50157"/>
    </source>
</evidence>
<dbReference type="FunFam" id="3.30.160.60:FF:000446">
    <property type="entry name" value="Zinc finger protein"/>
    <property type="match status" value="1"/>
</dbReference>
<dbReference type="PANTHER" id="PTHR23235">
    <property type="entry name" value="KRUEPPEL-LIKE TRANSCRIPTION FACTOR"/>
    <property type="match status" value="1"/>
</dbReference>
<feature type="domain" description="C2H2-type" evidence="13">
    <location>
        <begin position="177"/>
        <end position="204"/>
    </location>
</feature>
<name>E4X9V5_OIKDI</name>
<evidence type="ECO:0000256" key="8">
    <source>
        <dbReference type="ARBA" id="ARBA00023125"/>
    </source>
</evidence>
<evidence type="ECO:0000256" key="5">
    <source>
        <dbReference type="ARBA" id="ARBA00022771"/>
    </source>
</evidence>
<feature type="compositionally biased region" description="Polar residues" evidence="12">
    <location>
        <begin position="298"/>
        <end position="313"/>
    </location>
</feature>
<gene>
    <name evidence="14" type="ORF">GSOID_T00005080001</name>
</gene>
<evidence type="ECO:0000256" key="10">
    <source>
        <dbReference type="ARBA" id="ARBA00023242"/>
    </source>
</evidence>
<evidence type="ECO:0000256" key="12">
    <source>
        <dbReference type="SAM" id="MobiDB-lite"/>
    </source>
</evidence>
<evidence type="ECO:0000256" key="11">
    <source>
        <dbReference type="PROSITE-ProRule" id="PRU00042"/>
    </source>
</evidence>
<keyword evidence="9" id="KW-0804">Transcription</keyword>
<organism evidence="14">
    <name type="scientific">Oikopleura dioica</name>
    <name type="common">Tunicate</name>
    <dbReference type="NCBI Taxonomy" id="34765"/>
    <lineage>
        <taxon>Eukaryota</taxon>
        <taxon>Metazoa</taxon>
        <taxon>Chordata</taxon>
        <taxon>Tunicata</taxon>
        <taxon>Appendicularia</taxon>
        <taxon>Copelata</taxon>
        <taxon>Oikopleuridae</taxon>
        <taxon>Oikopleura</taxon>
    </lineage>
</organism>
<dbReference type="AlphaFoldDB" id="E4X9V5"/>
<keyword evidence="4" id="KW-0677">Repeat</keyword>
<evidence type="ECO:0000256" key="2">
    <source>
        <dbReference type="ARBA" id="ARBA00006991"/>
    </source>
</evidence>
<dbReference type="GO" id="GO:0003677">
    <property type="term" value="F:DNA binding"/>
    <property type="evidence" value="ECO:0007669"/>
    <property type="project" value="UniProtKB-KW"/>
</dbReference>
<dbReference type="FunFam" id="3.30.160.60:FF:001772">
    <property type="entry name" value="Uncharacterized protein"/>
    <property type="match status" value="1"/>
</dbReference>
<dbReference type="SMART" id="SM00355">
    <property type="entry name" value="ZnF_C2H2"/>
    <property type="match status" value="6"/>
</dbReference>
<proteinExistence type="inferred from homology"/>
<evidence type="ECO:0000256" key="6">
    <source>
        <dbReference type="ARBA" id="ARBA00022833"/>
    </source>
</evidence>
<dbReference type="PANTHER" id="PTHR23235:SF142">
    <property type="entry name" value="ZINC FINGER PROTEIN 384"/>
    <property type="match status" value="1"/>
</dbReference>
<dbReference type="GO" id="GO:0008270">
    <property type="term" value="F:zinc ion binding"/>
    <property type="evidence" value="ECO:0007669"/>
    <property type="project" value="UniProtKB-KW"/>
</dbReference>
<evidence type="ECO:0000256" key="9">
    <source>
        <dbReference type="ARBA" id="ARBA00023163"/>
    </source>
</evidence>
<dbReference type="InParanoid" id="E4X9V5"/>
<accession>E4X9V5</accession>
<protein>
    <recommendedName>
        <fullName evidence="13">C2H2-type domain-containing protein</fullName>
    </recommendedName>
</protein>
<dbReference type="InterPro" id="IPR013087">
    <property type="entry name" value="Znf_C2H2_type"/>
</dbReference>
<dbReference type="PROSITE" id="PS50157">
    <property type="entry name" value="ZINC_FINGER_C2H2_2"/>
    <property type="match status" value="6"/>
</dbReference>
<dbReference type="EMBL" id="FN653031">
    <property type="protein sequence ID" value="CBY08507.1"/>
    <property type="molecule type" value="Genomic_DNA"/>
</dbReference>
<dbReference type="OrthoDB" id="3437960at2759"/>
<feature type="domain" description="C2H2-type" evidence="13">
    <location>
        <begin position="89"/>
        <end position="116"/>
    </location>
</feature>
<evidence type="ECO:0000256" key="7">
    <source>
        <dbReference type="ARBA" id="ARBA00023015"/>
    </source>
</evidence>
<dbReference type="Pfam" id="PF13912">
    <property type="entry name" value="zf-C2H2_6"/>
    <property type="match status" value="1"/>
</dbReference>
<feature type="compositionally biased region" description="Polar residues" evidence="12">
    <location>
        <begin position="280"/>
        <end position="290"/>
    </location>
</feature>
<evidence type="ECO:0000256" key="3">
    <source>
        <dbReference type="ARBA" id="ARBA00022723"/>
    </source>
</evidence>
<dbReference type="FunFam" id="3.30.160.60:FF:000624">
    <property type="entry name" value="zinc finger protein 697"/>
    <property type="match status" value="1"/>
</dbReference>
<dbReference type="Pfam" id="PF00096">
    <property type="entry name" value="zf-C2H2"/>
    <property type="match status" value="5"/>
</dbReference>
<feature type="domain" description="C2H2-type" evidence="13">
    <location>
        <begin position="149"/>
        <end position="176"/>
    </location>
</feature>
<feature type="domain" description="C2H2-type" evidence="13">
    <location>
        <begin position="205"/>
        <end position="232"/>
    </location>
</feature>
<dbReference type="GO" id="GO:0005634">
    <property type="term" value="C:nucleus"/>
    <property type="evidence" value="ECO:0007669"/>
    <property type="project" value="UniProtKB-SubCell"/>
</dbReference>
<reference evidence="14" key="1">
    <citation type="journal article" date="2010" name="Science">
        <title>Plasticity of animal genome architecture unmasked by rapid evolution of a pelagic tunicate.</title>
        <authorList>
            <person name="Denoeud F."/>
            <person name="Henriet S."/>
            <person name="Mungpakdee S."/>
            <person name="Aury J.M."/>
            <person name="Da Silva C."/>
            <person name="Brinkmann H."/>
            <person name="Mikhaleva J."/>
            <person name="Olsen L.C."/>
            <person name="Jubin C."/>
            <person name="Canestro C."/>
            <person name="Bouquet J.M."/>
            <person name="Danks G."/>
            <person name="Poulain J."/>
            <person name="Campsteijn C."/>
            <person name="Adamski M."/>
            <person name="Cross I."/>
            <person name="Yadetie F."/>
            <person name="Muffato M."/>
            <person name="Louis A."/>
            <person name="Butcher S."/>
            <person name="Tsagkogeorga G."/>
            <person name="Konrad A."/>
            <person name="Singh S."/>
            <person name="Jensen M.F."/>
            <person name="Cong E.H."/>
            <person name="Eikeseth-Otteraa H."/>
            <person name="Noel B."/>
            <person name="Anthouard V."/>
            <person name="Porcel B.M."/>
            <person name="Kachouri-Lafond R."/>
            <person name="Nishino A."/>
            <person name="Ugolini M."/>
            <person name="Chourrout P."/>
            <person name="Nishida H."/>
            <person name="Aasland R."/>
            <person name="Huzurbazar S."/>
            <person name="Westhof E."/>
            <person name="Delsuc F."/>
            <person name="Lehrach H."/>
            <person name="Reinhardt R."/>
            <person name="Weissenbach J."/>
            <person name="Roy S.W."/>
            <person name="Artiguenave F."/>
            <person name="Postlethwait J.H."/>
            <person name="Manak J.R."/>
            <person name="Thompson E.M."/>
            <person name="Jaillon O."/>
            <person name="Du Pasquier L."/>
            <person name="Boudinot P."/>
            <person name="Liberles D.A."/>
            <person name="Volff J.N."/>
            <person name="Philippe H."/>
            <person name="Lenhard B."/>
            <person name="Roest Crollius H."/>
            <person name="Wincker P."/>
            <person name="Chourrout D."/>
        </authorList>
    </citation>
    <scope>NUCLEOTIDE SEQUENCE [LARGE SCALE GENOMIC DNA]</scope>
</reference>
<evidence type="ECO:0000256" key="4">
    <source>
        <dbReference type="ARBA" id="ARBA00022737"/>
    </source>
</evidence>
<evidence type="ECO:0000256" key="1">
    <source>
        <dbReference type="ARBA" id="ARBA00004123"/>
    </source>
</evidence>
<keyword evidence="5 11" id="KW-0863">Zinc-finger</keyword>
<dbReference type="SUPFAM" id="SSF57667">
    <property type="entry name" value="beta-beta-alpha zinc fingers"/>
    <property type="match status" value="3"/>
</dbReference>